<reference evidence="1 2" key="1">
    <citation type="journal article" date="2017" name="Curr. Biol.">
        <title>Genome architecture and evolution of a unichromosomal asexual nematode.</title>
        <authorList>
            <person name="Fradin H."/>
            <person name="Zegar C."/>
            <person name="Gutwein M."/>
            <person name="Lucas J."/>
            <person name="Kovtun M."/>
            <person name="Corcoran D."/>
            <person name="Baugh L.R."/>
            <person name="Kiontke K."/>
            <person name="Gunsalus K."/>
            <person name="Fitch D.H."/>
            <person name="Piano F."/>
        </authorList>
    </citation>
    <scope>NUCLEOTIDE SEQUENCE [LARGE SCALE GENOMIC DNA]</scope>
    <source>
        <strain evidence="1">PF1309</strain>
    </source>
</reference>
<evidence type="ECO:0000313" key="2">
    <source>
        <dbReference type="Proteomes" id="UP000218231"/>
    </source>
</evidence>
<evidence type="ECO:0000313" key="1">
    <source>
        <dbReference type="EMBL" id="PAV67074.1"/>
    </source>
</evidence>
<proteinExistence type="predicted"/>
<comment type="caution">
    <text evidence="1">The sequence shown here is derived from an EMBL/GenBank/DDBJ whole genome shotgun (WGS) entry which is preliminary data.</text>
</comment>
<accession>A0A2A2JZJ6</accession>
<dbReference type="EMBL" id="LIAE01010002">
    <property type="protein sequence ID" value="PAV67074.1"/>
    <property type="molecule type" value="Genomic_DNA"/>
</dbReference>
<name>A0A2A2JZJ6_9BILA</name>
<gene>
    <name evidence="1" type="ORF">WR25_24996</name>
</gene>
<organism evidence="1 2">
    <name type="scientific">Diploscapter pachys</name>
    <dbReference type="NCBI Taxonomy" id="2018661"/>
    <lineage>
        <taxon>Eukaryota</taxon>
        <taxon>Metazoa</taxon>
        <taxon>Ecdysozoa</taxon>
        <taxon>Nematoda</taxon>
        <taxon>Chromadorea</taxon>
        <taxon>Rhabditida</taxon>
        <taxon>Rhabditina</taxon>
        <taxon>Rhabditomorpha</taxon>
        <taxon>Rhabditoidea</taxon>
        <taxon>Rhabditidae</taxon>
        <taxon>Diploscapter</taxon>
    </lineage>
</organism>
<sequence length="393" mass="44777">MPFRRQIGRVAVPVEQVERHIVRAEQIIVGDVIPDQVAPAQQVERRGQIAPVQEPLRRQRANHRQLVVGHEILQFARRGEIALRGEEGGACHRVRLPTRGEQRQRRRQRRARDAITDRMHRRHVEQRPDRVDRINLSGDVIVPDHVLHRRIRRLPGHHENGDALLHRPADEAFLGRQIEDVIAVDPGRKDHQRRRQHVRCRRRVLDQLVQGGALHHLARRHRQVAPHLERAVTGVGQLPLADVGEHVFHAVEQVLALGLDRLGDHFRIGQREVRRAHRVDQPTRGEAQLLALLVGHTLQRLDPAQQMIVRPIILHLLRQPALALGRYGGARPGGARREHADALFHHHLLRAAHHPGPMLQIGKVRRRSGAISAARRVGRIGLGIGHGILFLSR</sequence>
<dbReference type="Proteomes" id="UP000218231">
    <property type="component" value="Unassembled WGS sequence"/>
</dbReference>
<dbReference type="AlphaFoldDB" id="A0A2A2JZJ6"/>
<protein>
    <submittedName>
        <fullName evidence="1">Uncharacterized protein</fullName>
    </submittedName>
</protein>
<keyword evidence="2" id="KW-1185">Reference proteome</keyword>